<reference evidence="1" key="1">
    <citation type="submission" date="2023-10" db="EMBL/GenBank/DDBJ databases">
        <authorList>
            <person name="Rodriguez Cubillos JULIANA M."/>
            <person name="De Vega J."/>
        </authorList>
    </citation>
    <scope>NUCLEOTIDE SEQUENCE</scope>
</reference>
<proteinExistence type="predicted"/>
<organism evidence="1 2">
    <name type="scientific">Trifolium pratense</name>
    <name type="common">Red clover</name>
    <dbReference type="NCBI Taxonomy" id="57577"/>
    <lineage>
        <taxon>Eukaryota</taxon>
        <taxon>Viridiplantae</taxon>
        <taxon>Streptophyta</taxon>
        <taxon>Embryophyta</taxon>
        <taxon>Tracheophyta</taxon>
        <taxon>Spermatophyta</taxon>
        <taxon>Magnoliopsida</taxon>
        <taxon>eudicotyledons</taxon>
        <taxon>Gunneridae</taxon>
        <taxon>Pentapetalae</taxon>
        <taxon>rosids</taxon>
        <taxon>fabids</taxon>
        <taxon>Fabales</taxon>
        <taxon>Fabaceae</taxon>
        <taxon>Papilionoideae</taxon>
        <taxon>50 kb inversion clade</taxon>
        <taxon>NPAAA clade</taxon>
        <taxon>Hologalegina</taxon>
        <taxon>IRL clade</taxon>
        <taxon>Trifolieae</taxon>
        <taxon>Trifolium</taxon>
    </lineage>
</organism>
<dbReference type="EMBL" id="CASHSV030000024">
    <property type="protein sequence ID" value="CAJ2639510.1"/>
    <property type="molecule type" value="Genomic_DNA"/>
</dbReference>
<keyword evidence="2" id="KW-1185">Reference proteome</keyword>
<comment type="caution">
    <text evidence="1">The sequence shown here is derived from an EMBL/GenBank/DDBJ whole genome shotgun (WGS) entry which is preliminary data.</text>
</comment>
<name>A0ACB0J5H5_TRIPR</name>
<gene>
    <name evidence="1" type="ORF">MILVUS5_LOCUS9518</name>
</gene>
<protein>
    <submittedName>
        <fullName evidence="1">Uncharacterized protein</fullName>
    </submittedName>
</protein>
<evidence type="ECO:0000313" key="2">
    <source>
        <dbReference type="Proteomes" id="UP001177021"/>
    </source>
</evidence>
<dbReference type="Proteomes" id="UP001177021">
    <property type="component" value="Unassembled WGS sequence"/>
</dbReference>
<evidence type="ECO:0000313" key="1">
    <source>
        <dbReference type="EMBL" id="CAJ2639510.1"/>
    </source>
</evidence>
<accession>A0ACB0J5H5</accession>
<sequence>MGNSVVTPCFHPYNRKLSSSSSSASLLSSTSAKLIFWQGTTRLIDGELTAGEILFEFPETMICHADSFFIGHAIPSLSLDDELVPGEAYFVLPIDLFSCKTLSVSSLLSLKSSHDDNNKSSTIKFGECPFEYLKDSDGKVLIKVMPEFITRLVNGDRGNDCCLDSKSSFLCSTPELKKHYEMLVKSKDQVWSPKLETILENKVRLRKERKREKAQTSTVFAR</sequence>